<evidence type="ECO:0000313" key="2">
    <source>
        <dbReference type="EMBL" id="KAB1208195.1"/>
    </source>
</evidence>
<dbReference type="InterPro" id="IPR011042">
    <property type="entry name" value="6-blade_b-propeller_TolB-like"/>
</dbReference>
<comment type="caution">
    <text evidence="2">The sequence shown here is derived from an EMBL/GenBank/DDBJ whole genome shotgun (WGS) entry which is preliminary data.</text>
</comment>
<dbReference type="Gene3D" id="2.120.10.30">
    <property type="entry name" value="TolB, C-terminal domain"/>
    <property type="match status" value="1"/>
</dbReference>
<dbReference type="AlphaFoldDB" id="A0A6A1V711"/>
<dbReference type="FunFam" id="2.120.10.30:FF:000089">
    <property type="entry name" value="Calcium-dependent phosphotriesterase superfamily protein"/>
    <property type="match status" value="1"/>
</dbReference>
<protein>
    <recommendedName>
        <fullName evidence="4">SMP-30/Gluconolactonase/LRE-like region domain-containing protein</fullName>
    </recommendedName>
</protein>
<sequence length="367" mass="40373">MSLTVVRQSLIIIFVLVLTGLISLTIASKPHVISFRSPNLYPEGLAWDPSAQHFIVGSFRDRTIAAVSDAGVVETLISDPSLPENVTVQGLAVDSVNRRLLAVINAADPLPHFNALAAYDLRSGNRLFLSLLPSDDVASGTRQISNDVAVDFKGNAYVTNSAGNYIWKVNADGESSIFSRSRAFTAHPVDRDSPYSYCGLNGIAYVSKGYLLVVQSNTGKMFKVDEDDGTARLVLLNEDLTLADGIAIRSDGVVLVVSPNKLWFLKSADSWGEGVVFDKIDLDLERFPTSVAVGPEDRAYVLYGHVLEGMMGNKGREIFGIEEVRSEKENGEENVWLFVLVGLALAYFLFWRFQMRQLVTNMDKKTR</sequence>
<keyword evidence="1" id="KW-1133">Transmembrane helix</keyword>
<dbReference type="PANTHER" id="PTHR31460:SF3">
    <property type="entry name" value="MESOCENTIN"/>
    <property type="match status" value="1"/>
</dbReference>
<evidence type="ECO:0008006" key="4">
    <source>
        <dbReference type="Google" id="ProtNLM"/>
    </source>
</evidence>
<dbReference type="InterPro" id="IPR053224">
    <property type="entry name" value="Sensory_adhesion_molecule"/>
</dbReference>
<keyword evidence="3" id="KW-1185">Reference proteome</keyword>
<dbReference type="Proteomes" id="UP000516437">
    <property type="component" value="Chromosome 7"/>
</dbReference>
<dbReference type="EMBL" id="RXIC02000025">
    <property type="protein sequence ID" value="KAB1208195.1"/>
    <property type="molecule type" value="Genomic_DNA"/>
</dbReference>
<evidence type="ECO:0000256" key="1">
    <source>
        <dbReference type="SAM" id="Phobius"/>
    </source>
</evidence>
<feature type="transmembrane region" description="Helical" evidence="1">
    <location>
        <begin position="335"/>
        <end position="353"/>
    </location>
</feature>
<dbReference type="PANTHER" id="PTHR31460">
    <property type="match status" value="1"/>
</dbReference>
<reference evidence="2 3" key="1">
    <citation type="journal article" date="2019" name="Plant Biotechnol. J.">
        <title>The red bayberry genome and genetic basis of sex determination.</title>
        <authorList>
            <person name="Jia H.M."/>
            <person name="Jia H.J."/>
            <person name="Cai Q.L."/>
            <person name="Wang Y."/>
            <person name="Zhao H.B."/>
            <person name="Yang W.F."/>
            <person name="Wang G.Y."/>
            <person name="Li Y.H."/>
            <person name="Zhan D.L."/>
            <person name="Shen Y.T."/>
            <person name="Niu Q.F."/>
            <person name="Chang L."/>
            <person name="Qiu J."/>
            <person name="Zhao L."/>
            <person name="Xie H.B."/>
            <person name="Fu W.Y."/>
            <person name="Jin J."/>
            <person name="Li X.W."/>
            <person name="Jiao Y."/>
            <person name="Zhou C.C."/>
            <person name="Tu T."/>
            <person name="Chai C.Y."/>
            <person name="Gao J.L."/>
            <person name="Fan L.J."/>
            <person name="van de Weg E."/>
            <person name="Wang J.Y."/>
            <person name="Gao Z.S."/>
        </authorList>
    </citation>
    <scope>NUCLEOTIDE SEQUENCE [LARGE SCALE GENOMIC DNA]</scope>
    <source>
        <tissue evidence="2">Leaves</tissue>
    </source>
</reference>
<dbReference type="SUPFAM" id="SSF101898">
    <property type="entry name" value="NHL repeat"/>
    <property type="match status" value="1"/>
</dbReference>
<name>A0A6A1V711_9ROSI</name>
<dbReference type="OrthoDB" id="1885092at2759"/>
<accession>A0A6A1V711</accession>
<organism evidence="2 3">
    <name type="scientific">Morella rubra</name>
    <name type="common">Chinese bayberry</name>
    <dbReference type="NCBI Taxonomy" id="262757"/>
    <lineage>
        <taxon>Eukaryota</taxon>
        <taxon>Viridiplantae</taxon>
        <taxon>Streptophyta</taxon>
        <taxon>Embryophyta</taxon>
        <taxon>Tracheophyta</taxon>
        <taxon>Spermatophyta</taxon>
        <taxon>Magnoliopsida</taxon>
        <taxon>eudicotyledons</taxon>
        <taxon>Gunneridae</taxon>
        <taxon>Pentapetalae</taxon>
        <taxon>rosids</taxon>
        <taxon>fabids</taxon>
        <taxon>Fagales</taxon>
        <taxon>Myricaceae</taxon>
        <taxon>Morella</taxon>
    </lineage>
</organism>
<proteinExistence type="predicted"/>
<keyword evidence="1" id="KW-0812">Transmembrane</keyword>
<gene>
    <name evidence="2" type="ORF">CJ030_MR7G012948</name>
</gene>
<dbReference type="GO" id="GO:0005783">
    <property type="term" value="C:endoplasmic reticulum"/>
    <property type="evidence" value="ECO:0007669"/>
    <property type="project" value="TreeGrafter"/>
</dbReference>
<evidence type="ECO:0000313" key="3">
    <source>
        <dbReference type="Proteomes" id="UP000516437"/>
    </source>
</evidence>
<keyword evidence="1" id="KW-0472">Membrane</keyword>